<gene>
    <name evidence="2" type="ORF">ACJ73_06491</name>
</gene>
<keyword evidence="3" id="KW-1185">Reference proteome</keyword>
<dbReference type="EMBL" id="LGTZ01001150">
    <property type="protein sequence ID" value="OJD22165.1"/>
    <property type="molecule type" value="Genomic_DNA"/>
</dbReference>
<dbReference type="VEuPathDB" id="FungiDB:ACJ73_06491"/>
<proteinExistence type="predicted"/>
<accession>A0A1J9R3H6</accession>
<feature type="compositionally biased region" description="Basic and acidic residues" evidence="1">
    <location>
        <begin position="1"/>
        <end position="17"/>
    </location>
</feature>
<dbReference type="AlphaFoldDB" id="A0A1J9R3H6"/>
<comment type="caution">
    <text evidence="2">The sequence shown here is derived from an EMBL/GenBank/DDBJ whole genome shotgun (WGS) entry which is preliminary data.</text>
</comment>
<protein>
    <submittedName>
        <fullName evidence="2">Uncharacterized protein</fullName>
    </submittedName>
</protein>
<feature type="compositionally biased region" description="Acidic residues" evidence="1">
    <location>
        <begin position="22"/>
        <end position="41"/>
    </location>
</feature>
<dbReference type="Proteomes" id="UP000242791">
    <property type="component" value="Unassembled WGS sequence"/>
</dbReference>
<organism evidence="2 3">
    <name type="scientific">Blastomyces percursus</name>
    <dbReference type="NCBI Taxonomy" id="1658174"/>
    <lineage>
        <taxon>Eukaryota</taxon>
        <taxon>Fungi</taxon>
        <taxon>Dikarya</taxon>
        <taxon>Ascomycota</taxon>
        <taxon>Pezizomycotina</taxon>
        <taxon>Eurotiomycetes</taxon>
        <taxon>Eurotiomycetidae</taxon>
        <taxon>Onygenales</taxon>
        <taxon>Ajellomycetaceae</taxon>
        <taxon>Blastomyces</taxon>
    </lineage>
</organism>
<sequence>MLWGGRVREEREERRACWEGTGDGDDDDDDEEGEEEEEDKEESCSLAVFLDLVPRAVGCGRGRESWRRDTSRGREDGEGRTTGLQIVINTTSSVAMKLRFLTMAQTATGANSCRYAVVNSPNNRMNTGQGVHSSQEKNV</sequence>
<reference evidence="2 3" key="1">
    <citation type="submission" date="2015-08" db="EMBL/GenBank/DDBJ databases">
        <title>Emmonsia species relationships and genome sequence.</title>
        <authorList>
            <person name="Cuomo C.A."/>
            <person name="Schwartz I.S."/>
            <person name="Kenyon C."/>
            <person name="De Hoog G.S."/>
            <person name="Govender N.P."/>
            <person name="Botha A."/>
            <person name="Moreno L."/>
            <person name="De Vries M."/>
            <person name="Munoz J.F."/>
            <person name="Stielow J.B."/>
        </authorList>
    </citation>
    <scope>NUCLEOTIDE SEQUENCE [LARGE SCALE GENOMIC DNA]</scope>
    <source>
        <strain evidence="2 3">EI222</strain>
    </source>
</reference>
<feature type="region of interest" description="Disordered" evidence="1">
    <location>
        <begin position="61"/>
        <end position="82"/>
    </location>
</feature>
<evidence type="ECO:0000256" key="1">
    <source>
        <dbReference type="SAM" id="MobiDB-lite"/>
    </source>
</evidence>
<evidence type="ECO:0000313" key="3">
    <source>
        <dbReference type="Proteomes" id="UP000242791"/>
    </source>
</evidence>
<evidence type="ECO:0000313" key="2">
    <source>
        <dbReference type="EMBL" id="OJD22165.1"/>
    </source>
</evidence>
<name>A0A1J9R3H6_9EURO</name>
<feature type="compositionally biased region" description="Basic and acidic residues" evidence="1">
    <location>
        <begin position="61"/>
        <end position="79"/>
    </location>
</feature>
<feature type="region of interest" description="Disordered" evidence="1">
    <location>
        <begin position="1"/>
        <end position="45"/>
    </location>
</feature>